<evidence type="ECO:0000313" key="3">
    <source>
        <dbReference type="EMBL" id="PSL36974.1"/>
    </source>
</evidence>
<dbReference type="Proteomes" id="UP000241203">
    <property type="component" value="Unassembled WGS sequence"/>
</dbReference>
<dbReference type="AlphaFoldDB" id="A0A2P8GSN9"/>
<gene>
    <name evidence="3" type="ORF">CLV49_0577</name>
</gene>
<dbReference type="SUPFAM" id="SSF51126">
    <property type="entry name" value="Pectin lyase-like"/>
    <property type="match status" value="1"/>
</dbReference>
<evidence type="ECO:0000256" key="1">
    <source>
        <dbReference type="SAM" id="MobiDB-lite"/>
    </source>
</evidence>
<dbReference type="EMBL" id="PYAU01000001">
    <property type="protein sequence ID" value="PSL36974.1"/>
    <property type="molecule type" value="Genomic_DNA"/>
</dbReference>
<keyword evidence="3" id="KW-0456">Lyase</keyword>
<feature type="region of interest" description="Disordered" evidence="1">
    <location>
        <begin position="306"/>
        <end position="335"/>
    </location>
</feature>
<dbReference type="InterPro" id="IPR012334">
    <property type="entry name" value="Pectin_lyas_fold"/>
</dbReference>
<accession>A0A2P8GSN9</accession>
<evidence type="ECO:0000313" key="4">
    <source>
        <dbReference type="Proteomes" id="UP000241203"/>
    </source>
</evidence>
<evidence type="ECO:0000259" key="2">
    <source>
        <dbReference type="Pfam" id="PF13229"/>
    </source>
</evidence>
<name>A0A2P8GSN9_9MICO</name>
<feature type="domain" description="Right handed beta helix" evidence="2">
    <location>
        <begin position="133"/>
        <end position="225"/>
    </location>
</feature>
<protein>
    <submittedName>
        <fullName evidence="3">Parallel beta helix pectate lyase-like protein</fullName>
    </submittedName>
</protein>
<feature type="region of interest" description="Disordered" evidence="1">
    <location>
        <begin position="368"/>
        <end position="417"/>
    </location>
</feature>
<proteinExistence type="predicted"/>
<dbReference type="InterPro" id="IPR039448">
    <property type="entry name" value="Beta_helix"/>
</dbReference>
<dbReference type="InterPro" id="IPR011050">
    <property type="entry name" value="Pectin_lyase_fold/virulence"/>
</dbReference>
<comment type="caution">
    <text evidence="3">The sequence shown here is derived from an EMBL/GenBank/DDBJ whole genome shotgun (WGS) entry which is preliminary data.</text>
</comment>
<dbReference type="GO" id="GO:0016829">
    <property type="term" value="F:lyase activity"/>
    <property type="evidence" value="ECO:0007669"/>
    <property type="project" value="UniProtKB-KW"/>
</dbReference>
<organism evidence="3 4">
    <name type="scientific">Labedella gwakjiensis</name>
    <dbReference type="NCBI Taxonomy" id="390269"/>
    <lineage>
        <taxon>Bacteria</taxon>
        <taxon>Bacillati</taxon>
        <taxon>Actinomycetota</taxon>
        <taxon>Actinomycetes</taxon>
        <taxon>Micrococcales</taxon>
        <taxon>Microbacteriaceae</taxon>
        <taxon>Labedella</taxon>
    </lineage>
</organism>
<sequence length="417" mass="43082">MTLAGCAPTEPPAVADTIRVPDDAPTITDAVAEATPGDLILVAPGVYRESVIVDVADVTIRGEDRNETVIDGEGVRPYGVVGIADGVRVENLTSHSHLYYGVLITGVHTEDGPEARGASGYAPFDPDDFPPLQRFGVDHVTAYNNGLYGIYAFNAQHGSITDSYASGSADSGIYVGQCRECDTLVQGNVAERNAIGFENANASDSVVITGNRFSDNRVGMTLISNYQEAFTPQHANVVAGNVVADNNSSESPAHAEGAFGVGIGVQGGQQNLFDANVVTGHEVAGVVFSSTEDLAATDNRIERSTLEGNGVDVANTSADRAPASGNCAESDGPLSTLPQGLDLACADSSTSQASGALPTVEVPPGVSFLRVDAPPAQPSLDDVSSLPDPLPDATDMPSLDDVDVPPSDLLSDLTRAQ</sequence>
<dbReference type="SMART" id="SM00710">
    <property type="entry name" value="PbH1"/>
    <property type="match status" value="8"/>
</dbReference>
<feature type="compositionally biased region" description="Low complexity" evidence="1">
    <location>
        <begin position="404"/>
        <end position="417"/>
    </location>
</feature>
<reference evidence="3 4" key="1">
    <citation type="submission" date="2018-03" db="EMBL/GenBank/DDBJ databases">
        <title>Genomic Encyclopedia of Archaeal and Bacterial Type Strains, Phase II (KMG-II): from individual species to whole genera.</title>
        <authorList>
            <person name="Goeker M."/>
        </authorList>
    </citation>
    <scope>NUCLEOTIDE SEQUENCE [LARGE SCALE GENOMIC DNA]</scope>
    <source>
        <strain evidence="3 4">DSM 21548</strain>
    </source>
</reference>
<dbReference type="Pfam" id="PF13229">
    <property type="entry name" value="Beta_helix"/>
    <property type="match status" value="1"/>
</dbReference>
<dbReference type="Gene3D" id="2.160.20.10">
    <property type="entry name" value="Single-stranded right-handed beta-helix, Pectin lyase-like"/>
    <property type="match status" value="1"/>
</dbReference>
<dbReference type="InterPro" id="IPR006626">
    <property type="entry name" value="PbH1"/>
</dbReference>
<feature type="compositionally biased region" description="Low complexity" evidence="1">
    <location>
        <begin position="378"/>
        <end position="387"/>
    </location>
</feature>